<feature type="domain" description="SANT" evidence="3">
    <location>
        <begin position="137"/>
        <end position="188"/>
    </location>
</feature>
<feature type="domain" description="Myb-like" evidence="2">
    <location>
        <begin position="134"/>
        <end position="184"/>
    </location>
</feature>
<protein>
    <submittedName>
        <fullName evidence="5">Uncharacterized protein</fullName>
    </submittedName>
</protein>
<dbReference type="PROSITE" id="PS51293">
    <property type="entry name" value="SANT"/>
    <property type="match status" value="1"/>
</dbReference>
<accession>A0A8C4WZL9</accession>
<dbReference type="GeneTree" id="ENSGT00940000157721"/>
<evidence type="ECO:0000259" key="2">
    <source>
        <dbReference type="PROSITE" id="PS50090"/>
    </source>
</evidence>
<feature type="compositionally biased region" description="Polar residues" evidence="1">
    <location>
        <begin position="1"/>
        <end position="10"/>
    </location>
</feature>
<feature type="compositionally biased region" description="Basic and acidic residues" evidence="1">
    <location>
        <begin position="126"/>
        <end position="135"/>
    </location>
</feature>
<evidence type="ECO:0000313" key="5">
    <source>
        <dbReference type="Ensembl" id="ENSEBUP00000021906.1"/>
    </source>
</evidence>
<organism evidence="5 6">
    <name type="scientific">Eptatretus burgeri</name>
    <name type="common">Inshore hagfish</name>
    <dbReference type="NCBI Taxonomy" id="7764"/>
    <lineage>
        <taxon>Eukaryota</taxon>
        <taxon>Metazoa</taxon>
        <taxon>Chordata</taxon>
        <taxon>Craniata</taxon>
        <taxon>Vertebrata</taxon>
        <taxon>Cyclostomata</taxon>
        <taxon>Myxini</taxon>
        <taxon>Myxiniformes</taxon>
        <taxon>Myxinidae</taxon>
        <taxon>Eptatretinae</taxon>
        <taxon>Eptatretus</taxon>
    </lineage>
</organism>
<dbReference type="Proteomes" id="UP000694388">
    <property type="component" value="Unplaced"/>
</dbReference>
<feature type="compositionally biased region" description="Acidic residues" evidence="1">
    <location>
        <begin position="14"/>
        <end position="26"/>
    </location>
</feature>
<evidence type="ECO:0000259" key="4">
    <source>
        <dbReference type="PROSITE" id="PS51294"/>
    </source>
</evidence>
<dbReference type="Pfam" id="PF00249">
    <property type="entry name" value="Myb_DNA-binding"/>
    <property type="match status" value="1"/>
</dbReference>
<dbReference type="SUPFAM" id="SSF46689">
    <property type="entry name" value="Homeodomain-like"/>
    <property type="match status" value="1"/>
</dbReference>
<dbReference type="Gene3D" id="1.10.10.60">
    <property type="entry name" value="Homeodomain-like"/>
    <property type="match status" value="1"/>
</dbReference>
<reference evidence="5" key="1">
    <citation type="submission" date="2025-08" db="UniProtKB">
        <authorList>
            <consortium name="Ensembl"/>
        </authorList>
    </citation>
    <scope>IDENTIFICATION</scope>
</reference>
<dbReference type="InterPro" id="IPR017930">
    <property type="entry name" value="Myb_dom"/>
</dbReference>
<dbReference type="PROSITE" id="PS50090">
    <property type="entry name" value="MYB_LIKE"/>
    <property type="match status" value="1"/>
</dbReference>
<sequence length="522" mass="57522">MALSRTQMENTAKDEEDEDEEDEEVDVDVEGDFDGNGFHDVIGNLTQPLVNRPGEEYLNTNWAVHVHDEVWALDASIDAESRKTIEQMLKEERQYLFRKGNFGKHSQLLKQDPAGAGSSSRRKVQKEKIKSDGTLKTRRVPWTQAEKAAFEEGLAQFGHSWTKISNLIPSRSLLQVRVFARRYLRTRGLLGRMPKLGGHVSTFIMASEDHTNALKKTSTMSVGTESLKYSMTGVGEMVRVSGCSDGSGSEVDIDGMDDDVKAIGLRKETMAKHKQGGSSGHSSQVINIGDLVSDAALTDTLPLRGGDPQRTYALQGINQSFALDIPFTSNPLFIGTCYNNDGDKVRDKMKMENEASQRIVDENKIKQRLVQEDNMKPSLEEDKAVRLSLGEQSELWLRFRQEDGVMLSLGENNEVKENVEEGIEMRPRQGQNEEVRPSLRAEYKMRLNPTRGGGLRLCPGEAGGLRPCSGEDGGLKPCLGEACGLRPCPGEAGGLRPCPGEAGGLRPCPGELTRSAYAGHKL</sequence>
<feature type="domain" description="HTH myb-type" evidence="4">
    <location>
        <begin position="138"/>
        <end position="188"/>
    </location>
</feature>
<dbReference type="InterPro" id="IPR017884">
    <property type="entry name" value="SANT_dom"/>
</dbReference>
<proteinExistence type="predicted"/>
<dbReference type="CDD" id="cd00167">
    <property type="entry name" value="SANT"/>
    <property type="match status" value="1"/>
</dbReference>
<keyword evidence="6" id="KW-1185">Reference proteome</keyword>
<feature type="region of interest" description="Disordered" evidence="1">
    <location>
        <begin position="107"/>
        <end position="137"/>
    </location>
</feature>
<dbReference type="AlphaFoldDB" id="A0A8C4WZL9"/>
<feature type="region of interest" description="Disordered" evidence="1">
    <location>
        <begin position="1"/>
        <end position="26"/>
    </location>
</feature>
<dbReference type="InterPro" id="IPR001005">
    <property type="entry name" value="SANT/Myb"/>
</dbReference>
<dbReference type="InterPro" id="IPR009057">
    <property type="entry name" value="Homeodomain-like_sf"/>
</dbReference>
<dbReference type="Ensembl" id="ENSEBUT00000022482.1">
    <property type="protein sequence ID" value="ENSEBUP00000021906.1"/>
    <property type="gene ID" value="ENSEBUG00000013519.1"/>
</dbReference>
<dbReference type="SMART" id="SM00717">
    <property type="entry name" value="SANT"/>
    <property type="match status" value="1"/>
</dbReference>
<evidence type="ECO:0000259" key="3">
    <source>
        <dbReference type="PROSITE" id="PS51293"/>
    </source>
</evidence>
<name>A0A8C4WZL9_EPTBU</name>
<reference evidence="5" key="2">
    <citation type="submission" date="2025-09" db="UniProtKB">
        <authorList>
            <consortium name="Ensembl"/>
        </authorList>
    </citation>
    <scope>IDENTIFICATION</scope>
</reference>
<evidence type="ECO:0000256" key="1">
    <source>
        <dbReference type="SAM" id="MobiDB-lite"/>
    </source>
</evidence>
<evidence type="ECO:0000313" key="6">
    <source>
        <dbReference type="Proteomes" id="UP000694388"/>
    </source>
</evidence>
<dbReference type="PROSITE" id="PS51294">
    <property type="entry name" value="HTH_MYB"/>
    <property type="match status" value="1"/>
</dbReference>